<dbReference type="InterPro" id="IPR006685">
    <property type="entry name" value="MscS_channel_2nd"/>
</dbReference>
<feature type="transmembrane region" description="Helical" evidence="5">
    <location>
        <begin position="172"/>
        <end position="191"/>
    </location>
</feature>
<evidence type="ECO:0000256" key="5">
    <source>
        <dbReference type="SAM" id="Phobius"/>
    </source>
</evidence>
<evidence type="ECO:0000259" key="6">
    <source>
        <dbReference type="Pfam" id="PF00924"/>
    </source>
</evidence>
<feature type="transmembrane region" description="Helical" evidence="5">
    <location>
        <begin position="94"/>
        <end position="112"/>
    </location>
</feature>
<reference evidence="7" key="1">
    <citation type="journal article" date="2023" name="Comput. Struct. Biotechnol. J.">
        <title>Discovery of a novel marine Bacteroidetes with a rich repertoire of carbohydrate-active enzymes.</title>
        <authorList>
            <person name="Chen B."/>
            <person name="Liu G."/>
            <person name="Chen Q."/>
            <person name="Wang H."/>
            <person name="Liu L."/>
            <person name="Tang K."/>
        </authorList>
    </citation>
    <scope>NUCLEOTIDE SEQUENCE</scope>
    <source>
        <strain evidence="7">TK19036</strain>
    </source>
</reference>
<evidence type="ECO:0000256" key="4">
    <source>
        <dbReference type="ARBA" id="ARBA00023136"/>
    </source>
</evidence>
<gene>
    <name evidence="7" type="ORF">K4G66_29190</name>
</gene>
<dbReference type="Gene3D" id="1.10.287.1260">
    <property type="match status" value="1"/>
</dbReference>
<name>A0AA49GME6_9BACT</name>
<dbReference type="Gene3D" id="2.30.30.60">
    <property type="match status" value="1"/>
</dbReference>
<evidence type="ECO:0000256" key="1">
    <source>
        <dbReference type="ARBA" id="ARBA00004370"/>
    </source>
</evidence>
<feature type="domain" description="Mechanosensitive ion channel MscS" evidence="6">
    <location>
        <begin position="194"/>
        <end position="260"/>
    </location>
</feature>
<keyword evidence="3 5" id="KW-1133">Transmembrane helix</keyword>
<dbReference type="PANTHER" id="PTHR30566:SF25">
    <property type="entry name" value="INNER MEMBRANE PROTEIN"/>
    <property type="match status" value="1"/>
</dbReference>
<feature type="transmembrane region" description="Helical" evidence="5">
    <location>
        <begin position="20"/>
        <end position="42"/>
    </location>
</feature>
<accession>A0AA49GME6</accession>
<dbReference type="InterPro" id="IPR023408">
    <property type="entry name" value="MscS_beta-dom_sf"/>
</dbReference>
<comment type="subcellular location">
    <subcellularLocation>
        <location evidence="1">Membrane</location>
    </subcellularLocation>
</comment>
<evidence type="ECO:0000256" key="3">
    <source>
        <dbReference type="ARBA" id="ARBA00022989"/>
    </source>
</evidence>
<keyword evidence="2 5" id="KW-0812">Transmembrane</keyword>
<dbReference type="AlphaFoldDB" id="A0AA49GME6"/>
<evidence type="ECO:0000313" key="7">
    <source>
        <dbReference type="EMBL" id="WKN36441.1"/>
    </source>
</evidence>
<keyword evidence="4 5" id="KW-0472">Membrane</keyword>
<dbReference type="GO" id="GO:0016020">
    <property type="term" value="C:membrane"/>
    <property type="evidence" value="ECO:0007669"/>
    <property type="project" value="UniProtKB-SubCell"/>
</dbReference>
<dbReference type="PANTHER" id="PTHR30566">
    <property type="entry name" value="YNAI-RELATED MECHANOSENSITIVE ION CHANNEL"/>
    <property type="match status" value="1"/>
</dbReference>
<dbReference type="SUPFAM" id="SSF50182">
    <property type="entry name" value="Sm-like ribonucleoproteins"/>
    <property type="match status" value="1"/>
</dbReference>
<proteinExistence type="predicted"/>
<feature type="transmembrane region" description="Helical" evidence="5">
    <location>
        <begin position="71"/>
        <end position="88"/>
    </location>
</feature>
<dbReference type="InterPro" id="IPR010920">
    <property type="entry name" value="LSM_dom_sf"/>
</dbReference>
<evidence type="ECO:0000256" key="2">
    <source>
        <dbReference type="ARBA" id="ARBA00022692"/>
    </source>
</evidence>
<organism evidence="7">
    <name type="scientific">Roseihalotalea indica</name>
    <dbReference type="NCBI Taxonomy" id="2867963"/>
    <lineage>
        <taxon>Bacteria</taxon>
        <taxon>Pseudomonadati</taxon>
        <taxon>Bacteroidota</taxon>
        <taxon>Cytophagia</taxon>
        <taxon>Cytophagales</taxon>
        <taxon>Catalimonadaceae</taxon>
        <taxon>Roseihalotalea</taxon>
    </lineage>
</organism>
<dbReference type="GO" id="GO:0008381">
    <property type="term" value="F:mechanosensitive monoatomic ion channel activity"/>
    <property type="evidence" value="ECO:0007669"/>
    <property type="project" value="UniProtKB-ARBA"/>
</dbReference>
<reference evidence="7" key="2">
    <citation type="journal article" date="2024" name="Antonie Van Leeuwenhoek">
        <title>Roseihalotalea indica gen. nov., sp. nov., a halophilic Bacteroidetes from mesopelagic Southwest Indian Ocean with higher carbohydrate metabolic potential.</title>
        <authorList>
            <person name="Chen B."/>
            <person name="Zhang M."/>
            <person name="Lin D."/>
            <person name="Ye J."/>
            <person name="Tang K."/>
        </authorList>
    </citation>
    <scope>NUCLEOTIDE SEQUENCE</scope>
    <source>
        <strain evidence="7">TK19036</strain>
    </source>
</reference>
<protein>
    <submittedName>
        <fullName evidence="7">Mechanosensitive ion channel</fullName>
    </submittedName>
</protein>
<sequence>METLLNQFYGFIKSVKDIDPFLWALIVLGFSFIFGLIFRALFYRFIRLYTRRKDWKMGASILTHLGNRTRLFFPLLVFWLLQPIVLLPEPFDDIVQKTTQALFFISVGWILLKSVNVLEDMAYVYYQEERGDQLRERKVRTQLQFLKRIMGVIIFILVLASVLLTFDEVREVGATLLTSAGVAGIIIGVAAQKSLANLLAGLQIAITQPIKIDDAVIVEGEWGNIEEITLTYVVVRIWDKRRIVLPITYFIEKPFQNWTRSSSELTGAIMLYVDYSLPVESLREQLSIILSEEPLWDKQVNVIQVVDTTERTMVLRVLVSSNDASNTWTLRCSVREKLINYIRENHPDALPKSRLTFLDEPPADMETKTLPS</sequence>
<feature type="transmembrane region" description="Helical" evidence="5">
    <location>
        <begin position="145"/>
        <end position="166"/>
    </location>
</feature>
<dbReference type="Pfam" id="PF00924">
    <property type="entry name" value="MS_channel_2nd"/>
    <property type="match status" value="1"/>
</dbReference>
<dbReference type="EMBL" id="CP120682">
    <property type="protein sequence ID" value="WKN36441.1"/>
    <property type="molecule type" value="Genomic_DNA"/>
</dbReference>